<dbReference type="EMBL" id="WUEZ01000119">
    <property type="protein sequence ID" value="NEI39147.1"/>
    <property type="molecule type" value="Genomic_DNA"/>
</dbReference>
<dbReference type="AlphaFoldDB" id="A0A6P0BGM5"/>
<organism evidence="4 5">
    <name type="scientific">Rhizobium leguminosarum</name>
    <dbReference type="NCBI Taxonomy" id="384"/>
    <lineage>
        <taxon>Bacteria</taxon>
        <taxon>Pseudomonadati</taxon>
        <taxon>Pseudomonadota</taxon>
        <taxon>Alphaproteobacteria</taxon>
        <taxon>Hyphomicrobiales</taxon>
        <taxon>Rhizobiaceae</taxon>
        <taxon>Rhizobium/Agrobacterium group</taxon>
        <taxon>Rhizobium</taxon>
    </lineage>
</organism>
<dbReference type="InterPro" id="IPR025161">
    <property type="entry name" value="IS402-like_dom"/>
</dbReference>
<gene>
    <name evidence="4" type="ORF">GR204_35420</name>
</gene>
<evidence type="ECO:0000313" key="4">
    <source>
        <dbReference type="EMBL" id="NEI39147.1"/>
    </source>
</evidence>
<dbReference type="PANTHER" id="PTHR30007:SF1">
    <property type="entry name" value="BLR1914 PROTEIN"/>
    <property type="match status" value="1"/>
</dbReference>
<evidence type="ECO:0000313" key="5">
    <source>
        <dbReference type="Proteomes" id="UP000471560"/>
    </source>
</evidence>
<name>A0A6P0BGM5_RHILE</name>
<keyword evidence="1" id="KW-0812">Transmembrane</keyword>
<sequence length="250" mass="28535">MKRYELNEAQWSRIGPLLPGKASDPGRTGVDNRLFVNGCLWVLRSGAHWRDLPERYGKWKTVHRRFSRWCHAGVWERVFDGLAADRDNQYLMIDSTIVRAHQQAASGKGGPRNQALGRSRGGLTTKIHMLADALGRPLRFIVTAGQVGDITQAPALLHDQTGQAVLGDKAYDSNALRATIAKMEAEAVIPSNRSRKIIIPHDPIIYKHRNRIERCFNRLKHFRRFATRYERRTIHFTGFIHLAAIMIWIP</sequence>
<protein>
    <submittedName>
        <fullName evidence="4">IS5 family transposase</fullName>
    </submittedName>
</protein>
<dbReference type="GO" id="GO:0004803">
    <property type="term" value="F:transposase activity"/>
    <property type="evidence" value="ECO:0007669"/>
    <property type="project" value="InterPro"/>
</dbReference>
<reference evidence="4 5" key="1">
    <citation type="submission" date="2019-12" db="EMBL/GenBank/DDBJ databases">
        <title>Rhizobium genotypes associated with high levels of biological nitrogen fixation by grain legumes in a temperate-maritime cropping system.</title>
        <authorList>
            <person name="Maluk M."/>
            <person name="Francesc Ferrando Molina F."/>
            <person name="Lopez Del Egido L."/>
            <person name="Lafos M."/>
            <person name="Langarica-Fuentes A."/>
            <person name="Gebre Yohannes G."/>
            <person name="Young M.W."/>
            <person name="Martin P."/>
            <person name="Gantlett R."/>
            <person name="Kenicer G."/>
            <person name="Hawes C."/>
            <person name="Begg G.S."/>
            <person name="Quilliam R.S."/>
            <person name="Squire G.R."/>
            <person name="Poole P.S."/>
            <person name="Young P.W."/>
            <person name="Iannetta P.M."/>
            <person name="James E.K."/>
        </authorList>
    </citation>
    <scope>NUCLEOTIDE SEQUENCE [LARGE SCALE GENOMIC DNA]</scope>
    <source>
        <strain evidence="4 5">JHI1096</strain>
    </source>
</reference>
<feature type="transmembrane region" description="Helical" evidence="1">
    <location>
        <begin position="233"/>
        <end position="249"/>
    </location>
</feature>
<dbReference type="GO" id="GO:0006313">
    <property type="term" value="P:DNA transposition"/>
    <property type="evidence" value="ECO:0007669"/>
    <property type="project" value="InterPro"/>
</dbReference>
<accession>A0A6P0BGM5</accession>
<feature type="domain" description="Transposase IS4-like" evidence="2">
    <location>
        <begin position="91"/>
        <end position="247"/>
    </location>
</feature>
<feature type="domain" description="Insertion element IS402-like" evidence="3">
    <location>
        <begin position="6"/>
        <end position="79"/>
    </location>
</feature>
<dbReference type="InterPro" id="IPR002559">
    <property type="entry name" value="Transposase_11"/>
</dbReference>
<comment type="caution">
    <text evidence="4">The sequence shown here is derived from an EMBL/GenBank/DDBJ whole genome shotgun (WGS) entry which is preliminary data.</text>
</comment>
<keyword evidence="1" id="KW-0472">Membrane</keyword>
<evidence type="ECO:0000259" key="3">
    <source>
        <dbReference type="Pfam" id="PF13340"/>
    </source>
</evidence>
<dbReference type="PANTHER" id="PTHR30007">
    <property type="entry name" value="PHP DOMAIN PROTEIN"/>
    <property type="match status" value="1"/>
</dbReference>
<dbReference type="Proteomes" id="UP000471560">
    <property type="component" value="Unassembled WGS sequence"/>
</dbReference>
<proteinExistence type="predicted"/>
<dbReference type="Pfam" id="PF13340">
    <property type="entry name" value="DUF4096"/>
    <property type="match status" value="1"/>
</dbReference>
<evidence type="ECO:0000256" key="1">
    <source>
        <dbReference type="SAM" id="Phobius"/>
    </source>
</evidence>
<dbReference type="NCBIfam" id="NF033580">
    <property type="entry name" value="transpos_IS5_3"/>
    <property type="match status" value="1"/>
</dbReference>
<keyword evidence="1" id="KW-1133">Transmembrane helix</keyword>
<dbReference type="Pfam" id="PF01609">
    <property type="entry name" value="DDE_Tnp_1"/>
    <property type="match status" value="1"/>
</dbReference>
<evidence type="ECO:0000259" key="2">
    <source>
        <dbReference type="Pfam" id="PF01609"/>
    </source>
</evidence>
<dbReference type="GO" id="GO:0003677">
    <property type="term" value="F:DNA binding"/>
    <property type="evidence" value="ECO:0007669"/>
    <property type="project" value="InterPro"/>
</dbReference>